<comment type="caution">
    <text evidence="1">The sequence shown here is derived from an EMBL/GenBank/DDBJ whole genome shotgun (WGS) entry which is preliminary data.</text>
</comment>
<evidence type="ECO:0000313" key="1">
    <source>
        <dbReference type="EMBL" id="MBK1865455.1"/>
    </source>
</evidence>
<organism evidence="1 2">
    <name type="scientific">Taklimakanibacter albus</name>
    <dbReference type="NCBI Taxonomy" id="2800327"/>
    <lineage>
        <taxon>Bacteria</taxon>
        <taxon>Pseudomonadati</taxon>
        <taxon>Pseudomonadota</taxon>
        <taxon>Alphaproteobacteria</taxon>
        <taxon>Hyphomicrobiales</taxon>
        <taxon>Aestuariivirgaceae</taxon>
        <taxon>Taklimakanibacter</taxon>
    </lineage>
</organism>
<protein>
    <submittedName>
        <fullName evidence="1">Cell division protein FtsQ/DivIB</fullName>
    </submittedName>
</protein>
<gene>
    <name evidence="1" type="ORF">JHL16_03760</name>
</gene>
<reference evidence="1" key="1">
    <citation type="submission" date="2021-01" db="EMBL/GenBank/DDBJ databases">
        <authorList>
            <person name="Sun Q."/>
        </authorList>
    </citation>
    <scope>NUCLEOTIDE SEQUENCE</scope>
    <source>
        <strain evidence="1">YIM B02566</strain>
    </source>
</reference>
<keyword evidence="1" id="KW-0131">Cell cycle</keyword>
<sequence length="286" mass="31577">MKPAQEIRRRAFQFFRRLPPKGPSFRTRFIARAGACTLLFGSILHGLVIGGHLDYDGSPWRKLPGQIASSLGFAADDIRITGLVHQEPETLLNALGVQPGGSLVGFDAARARALLENLDWVASARVMRKYPNRLDIVVSERQPFAIWQRDGAHYVIDQTGTAMSTLDPRRLASLLLVTGEGAHRAAAELVGQLDQVPKVKRHVTAAARVGERRWTLYLDNGMTVALPEKDPAKALEALAQLDRSQKILSKGVKSIDLRLPNEMIVELPEAVAPEKDIKNFKVSQQQ</sequence>
<proteinExistence type="predicted"/>
<name>A0ACC5QYM2_9HYPH</name>
<keyword evidence="2" id="KW-1185">Reference proteome</keyword>
<keyword evidence="1" id="KW-0132">Cell division</keyword>
<evidence type="ECO:0000313" key="2">
    <source>
        <dbReference type="Proteomes" id="UP000616151"/>
    </source>
</evidence>
<dbReference type="EMBL" id="JAENHL010000004">
    <property type="protein sequence ID" value="MBK1865455.1"/>
    <property type="molecule type" value="Genomic_DNA"/>
</dbReference>
<dbReference type="Proteomes" id="UP000616151">
    <property type="component" value="Unassembled WGS sequence"/>
</dbReference>
<accession>A0ACC5QYM2</accession>